<evidence type="ECO:0000313" key="2">
    <source>
        <dbReference type="EMBL" id="KAK1610197.1"/>
    </source>
</evidence>
<feature type="region of interest" description="Disordered" evidence="1">
    <location>
        <begin position="1"/>
        <end position="42"/>
    </location>
</feature>
<accession>A0AAD8QY72</accession>
<reference evidence="2" key="1">
    <citation type="submission" date="2023-07" db="EMBL/GenBank/DDBJ databases">
        <title>A chromosome-level genome assembly of Lolium multiflorum.</title>
        <authorList>
            <person name="Chen Y."/>
            <person name="Copetti D."/>
            <person name="Kolliker R."/>
            <person name="Studer B."/>
        </authorList>
    </citation>
    <scope>NUCLEOTIDE SEQUENCE</scope>
    <source>
        <strain evidence="2">02402/16</strain>
        <tissue evidence="2">Leaf</tissue>
    </source>
</reference>
<keyword evidence="3" id="KW-1185">Reference proteome</keyword>
<name>A0AAD8QY72_LOLMU</name>
<organism evidence="2 3">
    <name type="scientific">Lolium multiflorum</name>
    <name type="common">Italian ryegrass</name>
    <name type="synonym">Lolium perenne subsp. multiflorum</name>
    <dbReference type="NCBI Taxonomy" id="4521"/>
    <lineage>
        <taxon>Eukaryota</taxon>
        <taxon>Viridiplantae</taxon>
        <taxon>Streptophyta</taxon>
        <taxon>Embryophyta</taxon>
        <taxon>Tracheophyta</taxon>
        <taxon>Spermatophyta</taxon>
        <taxon>Magnoliopsida</taxon>
        <taxon>Liliopsida</taxon>
        <taxon>Poales</taxon>
        <taxon>Poaceae</taxon>
        <taxon>BOP clade</taxon>
        <taxon>Pooideae</taxon>
        <taxon>Poodae</taxon>
        <taxon>Poeae</taxon>
        <taxon>Poeae Chloroplast Group 2 (Poeae type)</taxon>
        <taxon>Loliodinae</taxon>
        <taxon>Loliinae</taxon>
        <taxon>Lolium</taxon>
    </lineage>
</organism>
<gene>
    <name evidence="2" type="ORF">QYE76_033870</name>
</gene>
<feature type="region of interest" description="Disordered" evidence="1">
    <location>
        <begin position="146"/>
        <end position="191"/>
    </location>
</feature>
<dbReference type="AlphaFoldDB" id="A0AAD8QY72"/>
<sequence length="191" mass="20588">MAPVAPPLQRPPARTAASGRSRTGSLIACDRTRSATHAPPSGGVVIDDGAMCACSAPARRTTRSVQRLHLKEEDATCTPPLPLMKEEMVGDGGGDAGGSPWRRRPGRIPVAKLHRRPLCRGDYQQMTMDLRQAAVWSARDHGANFIDLAGPSEPPAPKEEEDDDWFFGSSSDDDGDSANNLDFSAFDAHRR</sequence>
<feature type="compositionally biased region" description="Acidic residues" evidence="1">
    <location>
        <begin position="159"/>
        <end position="176"/>
    </location>
</feature>
<evidence type="ECO:0000256" key="1">
    <source>
        <dbReference type="SAM" id="MobiDB-lite"/>
    </source>
</evidence>
<evidence type="ECO:0000313" key="3">
    <source>
        <dbReference type="Proteomes" id="UP001231189"/>
    </source>
</evidence>
<dbReference type="EMBL" id="JAUUTY010000007">
    <property type="protein sequence ID" value="KAK1610197.1"/>
    <property type="molecule type" value="Genomic_DNA"/>
</dbReference>
<dbReference type="Proteomes" id="UP001231189">
    <property type="component" value="Unassembled WGS sequence"/>
</dbReference>
<proteinExistence type="predicted"/>
<protein>
    <submittedName>
        <fullName evidence="2">Uncharacterized protein</fullName>
    </submittedName>
</protein>
<feature type="compositionally biased region" description="Pro residues" evidence="1">
    <location>
        <begin position="1"/>
        <end position="10"/>
    </location>
</feature>
<comment type="caution">
    <text evidence="2">The sequence shown here is derived from an EMBL/GenBank/DDBJ whole genome shotgun (WGS) entry which is preliminary data.</text>
</comment>